<reference evidence="1" key="1">
    <citation type="journal article" date="2022" name="Front. Genet.">
        <title>Chromosome-Scale Assembly of the Dendrobium nobile Genome Provides Insights Into the Molecular Mechanism of the Biosynthesis of the Medicinal Active Ingredient of Dendrobium.</title>
        <authorList>
            <person name="Xu Q."/>
            <person name="Niu S.-C."/>
            <person name="Li K.-L."/>
            <person name="Zheng P.-J."/>
            <person name="Zhang X.-J."/>
            <person name="Jia Y."/>
            <person name="Liu Y."/>
            <person name="Niu Y.-X."/>
            <person name="Yu L.-H."/>
            <person name="Chen D.-F."/>
            <person name="Zhang G.-Q."/>
        </authorList>
    </citation>
    <scope>NUCLEOTIDE SEQUENCE</scope>
    <source>
        <tissue evidence="1">Leaf</tissue>
    </source>
</reference>
<gene>
    <name evidence="1" type="ORF">KFK09_009404</name>
</gene>
<dbReference type="SMR" id="A0A8T3BH26"/>
<sequence>MWFKLVQAIKKKKLDQREESQSQKNYRNMEAILMHAVKLPSKTFLHLLQELSRLSSFCKLRLGILSRMEKYMKVKVKGKRSEKIQELVLELLKFSLSENQSLS</sequence>
<evidence type="ECO:0000313" key="2">
    <source>
        <dbReference type="Proteomes" id="UP000829196"/>
    </source>
</evidence>
<accession>A0A8T3BH26</accession>
<evidence type="ECO:0000313" key="1">
    <source>
        <dbReference type="EMBL" id="KAI0513387.1"/>
    </source>
</evidence>
<name>A0A8T3BH26_DENNO</name>
<dbReference type="EMBL" id="JAGYWB010000008">
    <property type="protein sequence ID" value="KAI0513387.1"/>
    <property type="molecule type" value="Genomic_DNA"/>
</dbReference>
<keyword evidence="2" id="KW-1185">Reference proteome</keyword>
<dbReference type="AlphaFoldDB" id="A0A8T3BH26"/>
<organism evidence="1 2">
    <name type="scientific">Dendrobium nobile</name>
    <name type="common">Orchid</name>
    <dbReference type="NCBI Taxonomy" id="94219"/>
    <lineage>
        <taxon>Eukaryota</taxon>
        <taxon>Viridiplantae</taxon>
        <taxon>Streptophyta</taxon>
        <taxon>Embryophyta</taxon>
        <taxon>Tracheophyta</taxon>
        <taxon>Spermatophyta</taxon>
        <taxon>Magnoliopsida</taxon>
        <taxon>Liliopsida</taxon>
        <taxon>Asparagales</taxon>
        <taxon>Orchidaceae</taxon>
        <taxon>Epidendroideae</taxon>
        <taxon>Malaxideae</taxon>
        <taxon>Dendrobiinae</taxon>
        <taxon>Dendrobium</taxon>
    </lineage>
</organism>
<dbReference type="Proteomes" id="UP000829196">
    <property type="component" value="Unassembled WGS sequence"/>
</dbReference>
<proteinExistence type="predicted"/>
<comment type="caution">
    <text evidence="1">The sequence shown here is derived from an EMBL/GenBank/DDBJ whole genome shotgun (WGS) entry which is preliminary data.</text>
</comment>
<protein>
    <submittedName>
        <fullName evidence="1">Uncharacterized protein</fullName>
    </submittedName>
</protein>